<dbReference type="Pfam" id="PF13462">
    <property type="entry name" value="Thioredoxin_4"/>
    <property type="match status" value="1"/>
</dbReference>
<proteinExistence type="inferred from homology"/>
<dbReference type="InterPro" id="IPR012336">
    <property type="entry name" value="Thioredoxin-like_fold"/>
</dbReference>
<feature type="domain" description="Thioredoxin-like fold" evidence="3">
    <location>
        <begin position="28"/>
        <end position="192"/>
    </location>
</feature>
<protein>
    <submittedName>
        <fullName evidence="4">DsbA oxidoreductase</fullName>
    </submittedName>
</protein>
<accession>A0A1C3RJD6</accession>
<dbReference type="STRING" id="1867952.MTBPR1_50141"/>
<dbReference type="Proteomes" id="UP000231658">
    <property type="component" value="Unassembled WGS sequence"/>
</dbReference>
<dbReference type="EMBL" id="FLYE01000044">
    <property type="protein sequence ID" value="SCA57385.1"/>
    <property type="molecule type" value="Genomic_DNA"/>
</dbReference>
<keyword evidence="2" id="KW-0732">Signal</keyword>
<gene>
    <name evidence="4" type="ORF">MTBPR1_50141</name>
</gene>
<evidence type="ECO:0000256" key="2">
    <source>
        <dbReference type="SAM" id="SignalP"/>
    </source>
</evidence>
<name>A0A1C3RJD6_9PROT</name>
<feature type="chain" id="PRO_5008680811" evidence="2">
    <location>
        <begin position="24"/>
        <end position="196"/>
    </location>
</feature>
<sequence>MKKIARFIALTVALATASFTAKAEVQYTEQVIGDPNAPVTMIEYASYTCSHCADFHSKTLPQIKKDFIETGKVKVIFRDFPFERVGATAAMLSRCVDPQRFAGFSDLLMKQQQQWVSQTNPLAGLFKLAKLAGMSQDKIDSCLANEKLLDKIIAVRKEAMDVHGFNSTPSFLINGEKVVGGGEYTKFKNIIESKLK</sequence>
<dbReference type="Gene3D" id="3.40.30.10">
    <property type="entry name" value="Glutaredoxin"/>
    <property type="match status" value="1"/>
</dbReference>
<dbReference type="AlphaFoldDB" id="A0A1C3RJD6"/>
<feature type="signal peptide" evidence="2">
    <location>
        <begin position="1"/>
        <end position="23"/>
    </location>
</feature>
<dbReference type="SUPFAM" id="SSF52833">
    <property type="entry name" value="Thioredoxin-like"/>
    <property type="match status" value="1"/>
</dbReference>
<evidence type="ECO:0000256" key="1">
    <source>
        <dbReference type="ARBA" id="ARBA00005791"/>
    </source>
</evidence>
<evidence type="ECO:0000313" key="4">
    <source>
        <dbReference type="EMBL" id="SCA57385.1"/>
    </source>
</evidence>
<dbReference type="OrthoDB" id="8478320at2"/>
<reference evidence="4 5" key="1">
    <citation type="submission" date="2016-07" db="EMBL/GenBank/DDBJ databases">
        <authorList>
            <person name="Lefevre C.T."/>
        </authorList>
    </citation>
    <scope>NUCLEOTIDE SEQUENCE [LARGE SCALE GENOMIC DNA]</scope>
    <source>
        <strain evidence="4">PR1</strain>
    </source>
</reference>
<organism evidence="4 5">
    <name type="scientific">Candidatus Terasakiella magnetica</name>
    <dbReference type="NCBI Taxonomy" id="1867952"/>
    <lineage>
        <taxon>Bacteria</taxon>
        <taxon>Pseudomonadati</taxon>
        <taxon>Pseudomonadota</taxon>
        <taxon>Alphaproteobacteria</taxon>
        <taxon>Rhodospirillales</taxon>
        <taxon>Terasakiellaceae</taxon>
        <taxon>Terasakiella</taxon>
    </lineage>
</organism>
<dbReference type="PANTHER" id="PTHR13887">
    <property type="entry name" value="GLUTATHIONE S-TRANSFERASE KAPPA"/>
    <property type="match status" value="1"/>
</dbReference>
<dbReference type="RefSeq" id="WP_069189417.1">
    <property type="nucleotide sequence ID" value="NZ_FLYE01000044.1"/>
</dbReference>
<dbReference type="PANTHER" id="PTHR13887:SF56">
    <property type="entry name" value="THIOREDOXIN-LIKE REDUCTASE RV2466C"/>
    <property type="match status" value="1"/>
</dbReference>
<dbReference type="InterPro" id="IPR036249">
    <property type="entry name" value="Thioredoxin-like_sf"/>
</dbReference>
<comment type="similarity">
    <text evidence="1">Belongs to the thioredoxin family. DsbA subfamily.</text>
</comment>
<evidence type="ECO:0000313" key="5">
    <source>
        <dbReference type="Proteomes" id="UP000231658"/>
    </source>
</evidence>
<evidence type="ECO:0000259" key="3">
    <source>
        <dbReference type="Pfam" id="PF13462"/>
    </source>
</evidence>
<keyword evidence="5" id="KW-1185">Reference proteome</keyword>